<keyword evidence="3 5" id="KW-0106">Calcium</keyword>
<comment type="caution">
    <text evidence="7">The sequence shown here is derived from an EMBL/GenBank/DDBJ whole genome shotgun (WGS) entry which is preliminary data.</text>
</comment>
<dbReference type="InterPro" id="IPR039808">
    <property type="entry name" value="Cadherin"/>
</dbReference>
<reference evidence="7 8" key="1">
    <citation type="submission" date="2019-01" db="EMBL/GenBank/DDBJ databases">
        <title>Draft Genome and Complete Hox-Cluster Characterization of the Sterlet Sturgeon (Acipenser ruthenus).</title>
        <authorList>
            <person name="Wei Q."/>
        </authorList>
    </citation>
    <scope>NUCLEOTIDE SEQUENCE [LARGE SCALE GENOMIC DNA]</scope>
    <source>
        <strain evidence="7">WHYD16114868_AA</strain>
        <tissue evidence="7">Blood</tissue>
    </source>
</reference>
<dbReference type="GO" id="GO:0034332">
    <property type="term" value="P:adherens junction organization"/>
    <property type="evidence" value="ECO:0007669"/>
    <property type="project" value="TreeGrafter"/>
</dbReference>
<dbReference type="GO" id="GO:0045296">
    <property type="term" value="F:cadherin binding"/>
    <property type="evidence" value="ECO:0007669"/>
    <property type="project" value="TreeGrafter"/>
</dbReference>
<dbReference type="GO" id="GO:0016342">
    <property type="term" value="C:catenin complex"/>
    <property type="evidence" value="ECO:0007669"/>
    <property type="project" value="TreeGrafter"/>
</dbReference>
<dbReference type="GO" id="GO:0043679">
    <property type="term" value="C:axon terminus"/>
    <property type="evidence" value="ECO:0007669"/>
    <property type="project" value="TreeGrafter"/>
</dbReference>
<evidence type="ECO:0000313" key="8">
    <source>
        <dbReference type="Proteomes" id="UP000289886"/>
    </source>
</evidence>
<dbReference type="EMBL" id="SCEB01214358">
    <property type="protein sequence ID" value="RXM35835.1"/>
    <property type="molecule type" value="Genomic_DNA"/>
</dbReference>
<dbReference type="PROSITE" id="PS50268">
    <property type="entry name" value="CADHERIN_2"/>
    <property type="match status" value="1"/>
</dbReference>
<evidence type="ECO:0000256" key="5">
    <source>
        <dbReference type="PROSITE-ProRule" id="PRU00043"/>
    </source>
</evidence>
<dbReference type="AlphaFoldDB" id="A0A444UKX9"/>
<accession>A0A444UKX9</accession>
<evidence type="ECO:0000256" key="2">
    <source>
        <dbReference type="ARBA" id="ARBA00022737"/>
    </source>
</evidence>
<protein>
    <submittedName>
        <fullName evidence="7">Cadherin-8</fullName>
    </submittedName>
</protein>
<dbReference type="GO" id="GO:0007156">
    <property type="term" value="P:homophilic cell adhesion via plasma membrane adhesion molecules"/>
    <property type="evidence" value="ECO:0007669"/>
    <property type="project" value="InterPro"/>
</dbReference>
<dbReference type="GO" id="GO:0005509">
    <property type="term" value="F:calcium ion binding"/>
    <property type="evidence" value="ECO:0007669"/>
    <property type="project" value="UniProtKB-UniRule"/>
</dbReference>
<dbReference type="GO" id="GO:0043083">
    <property type="term" value="C:synaptic cleft"/>
    <property type="evidence" value="ECO:0007669"/>
    <property type="project" value="TreeGrafter"/>
</dbReference>
<dbReference type="GO" id="GO:0044331">
    <property type="term" value="P:cell-cell adhesion mediated by cadherin"/>
    <property type="evidence" value="ECO:0007669"/>
    <property type="project" value="TreeGrafter"/>
</dbReference>
<keyword evidence="8" id="KW-1185">Reference proteome</keyword>
<dbReference type="GO" id="GO:0008013">
    <property type="term" value="F:beta-catenin binding"/>
    <property type="evidence" value="ECO:0007669"/>
    <property type="project" value="TreeGrafter"/>
</dbReference>
<evidence type="ECO:0000313" key="7">
    <source>
        <dbReference type="EMBL" id="RXM35835.1"/>
    </source>
</evidence>
<sequence length="122" mass="13738">MLLRSKNLYYNVSGLYHFSIPEDITLSDAVGRVKANDRDIGENARSAYDIIDGDGIDVFEITTDPQTQEGILRLKKDCTTPRYLAAGSSNAVKLSRFFDKKTIECWNKKQNSLTSLAKAMKR</sequence>
<feature type="domain" description="Cadherin" evidence="6">
    <location>
        <begin position="12"/>
        <end position="76"/>
    </location>
</feature>
<evidence type="ECO:0000256" key="4">
    <source>
        <dbReference type="ARBA" id="ARBA00023136"/>
    </source>
</evidence>
<dbReference type="Gene3D" id="2.60.40.60">
    <property type="entry name" value="Cadherins"/>
    <property type="match status" value="1"/>
</dbReference>
<evidence type="ECO:0000256" key="3">
    <source>
        <dbReference type="ARBA" id="ARBA00022837"/>
    </source>
</evidence>
<dbReference type="GO" id="GO:0016477">
    <property type="term" value="P:cell migration"/>
    <property type="evidence" value="ECO:0007669"/>
    <property type="project" value="TreeGrafter"/>
</dbReference>
<evidence type="ECO:0000259" key="6">
    <source>
        <dbReference type="PROSITE" id="PS50268"/>
    </source>
</evidence>
<dbReference type="GO" id="GO:0016339">
    <property type="term" value="P:calcium-dependent cell-cell adhesion via plasma membrane cell adhesion molecules"/>
    <property type="evidence" value="ECO:0007669"/>
    <property type="project" value="TreeGrafter"/>
</dbReference>
<evidence type="ECO:0000256" key="1">
    <source>
        <dbReference type="ARBA" id="ARBA00004370"/>
    </source>
</evidence>
<gene>
    <name evidence="7" type="ORF">EOD39_12563</name>
</gene>
<dbReference type="GO" id="GO:0000902">
    <property type="term" value="P:cell morphogenesis"/>
    <property type="evidence" value="ECO:0007669"/>
    <property type="project" value="TreeGrafter"/>
</dbReference>
<dbReference type="SUPFAM" id="SSF49313">
    <property type="entry name" value="Cadherin-like"/>
    <property type="match status" value="1"/>
</dbReference>
<comment type="subcellular location">
    <subcellularLocation>
        <location evidence="1">Membrane</location>
    </subcellularLocation>
</comment>
<dbReference type="GO" id="GO:0007043">
    <property type="term" value="P:cell-cell junction assembly"/>
    <property type="evidence" value="ECO:0007669"/>
    <property type="project" value="TreeGrafter"/>
</dbReference>
<dbReference type="PANTHER" id="PTHR24027:SF273">
    <property type="entry name" value="CADHERIN-8"/>
    <property type="match status" value="1"/>
</dbReference>
<dbReference type="Proteomes" id="UP000289886">
    <property type="component" value="Unassembled WGS sequence"/>
</dbReference>
<dbReference type="InterPro" id="IPR002126">
    <property type="entry name" value="Cadherin-like_dom"/>
</dbReference>
<keyword evidence="4" id="KW-0472">Membrane</keyword>
<name>A0A444UKX9_ACIRT</name>
<dbReference type="InterPro" id="IPR015919">
    <property type="entry name" value="Cadherin-like_sf"/>
</dbReference>
<dbReference type="GO" id="GO:0005912">
    <property type="term" value="C:adherens junction"/>
    <property type="evidence" value="ECO:0007669"/>
    <property type="project" value="TreeGrafter"/>
</dbReference>
<dbReference type="PANTHER" id="PTHR24027">
    <property type="entry name" value="CADHERIN-23"/>
    <property type="match status" value="1"/>
</dbReference>
<dbReference type="CDD" id="cd11304">
    <property type="entry name" value="Cadherin_repeat"/>
    <property type="match status" value="1"/>
</dbReference>
<proteinExistence type="predicted"/>
<organism evidence="7 8">
    <name type="scientific">Acipenser ruthenus</name>
    <name type="common">Sterlet sturgeon</name>
    <dbReference type="NCBI Taxonomy" id="7906"/>
    <lineage>
        <taxon>Eukaryota</taxon>
        <taxon>Metazoa</taxon>
        <taxon>Chordata</taxon>
        <taxon>Craniata</taxon>
        <taxon>Vertebrata</taxon>
        <taxon>Euteleostomi</taxon>
        <taxon>Actinopterygii</taxon>
        <taxon>Chondrostei</taxon>
        <taxon>Acipenseriformes</taxon>
        <taxon>Acipenseridae</taxon>
        <taxon>Acipenser</taxon>
    </lineage>
</organism>
<dbReference type="Pfam" id="PF00028">
    <property type="entry name" value="Cadherin"/>
    <property type="match status" value="1"/>
</dbReference>
<keyword evidence="2" id="KW-0677">Repeat</keyword>